<dbReference type="SUPFAM" id="SSF50156">
    <property type="entry name" value="PDZ domain-like"/>
    <property type="match status" value="2"/>
</dbReference>
<evidence type="ECO:0000313" key="2">
    <source>
        <dbReference type="EMBL" id="GAF69007.1"/>
    </source>
</evidence>
<proteinExistence type="predicted"/>
<protein>
    <recommendedName>
        <fullName evidence="3">PDZ domain-containing protein</fullName>
    </recommendedName>
</protein>
<feature type="non-terminal residue" evidence="2">
    <location>
        <position position="1"/>
    </location>
</feature>
<name>X0RZ72_9ZZZZ</name>
<dbReference type="Gene3D" id="2.30.42.10">
    <property type="match status" value="2"/>
</dbReference>
<accession>X0RZ72</accession>
<dbReference type="InterPro" id="IPR036034">
    <property type="entry name" value="PDZ_sf"/>
</dbReference>
<organism evidence="2">
    <name type="scientific">marine sediment metagenome</name>
    <dbReference type="NCBI Taxonomy" id="412755"/>
    <lineage>
        <taxon>unclassified sequences</taxon>
        <taxon>metagenomes</taxon>
        <taxon>ecological metagenomes</taxon>
    </lineage>
</organism>
<reference evidence="2" key="1">
    <citation type="journal article" date="2014" name="Front. Microbiol.">
        <title>High frequency of phylogenetically diverse reductive dehalogenase-homologous genes in deep subseafloor sedimentary metagenomes.</title>
        <authorList>
            <person name="Kawai M."/>
            <person name="Futagami T."/>
            <person name="Toyoda A."/>
            <person name="Takaki Y."/>
            <person name="Nishi S."/>
            <person name="Hori S."/>
            <person name="Arai W."/>
            <person name="Tsubouchi T."/>
            <person name="Morono Y."/>
            <person name="Uchiyama I."/>
            <person name="Ito T."/>
            <person name="Fujiyama A."/>
            <person name="Inagaki F."/>
            <person name="Takami H."/>
        </authorList>
    </citation>
    <scope>NUCLEOTIDE SEQUENCE</scope>
    <source>
        <strain evidence="2">Expedition CK06-06</strain>
    </source>
</reference>
<dbReference type="EMBL" id="BARS01007757">
    <property type="protein sequence ID" value="GAF69007.1"/>
    <property type="molecule type" value="Genomic_DNA"/>
</dbReference>
<dbReference type="PANTHER" id="PTHR47389">
    <property type="entry name" value="OS09G0436400 PROTEIN"/>
    <property type="match status" value="1"/>
</dbReference>
<evidence type="ECO:0000256" key="1">
    <source>
        <dbReference type="SAM" id="MobiDB-lite"/>
    </source>
</evidence>
<dbReference type="AlphaFoldDB" id="X0RZ72"/>
<dbReference type="PANTHER" id="PTHR47389:SF4">
    <property type="entry name" value="OS09G0436400 PROTEIN"/>
    <property type="match status" value="1"/>
</dbReference>
<comment type="caution">
    <text evidence="2">The sequence shown here is derived from an EMBL/GenBank/DDBJ whole genome shotgun (WGS) entry which is preliminary data.</text>
</comment>
<sequence length="321" mass="35700">QLVAFPVARRAKVTAERRWKSDEPILTASNVFPKPFEDLPGNIDLSNVPLTEEEENRLAWLGLELQPLNRELARLNNVSDLSRDGEIGALVSYVYADSPATAAGVTAGDVLLRLHVEGYPKPMEVIIEKNEYPWGTFPWDRLDEIPEQYFDQIPEPWGSVENTFTRSLTDLGFGKPFTAELVSGGKVIRKEFTVVQSPPHYDSAKRYKSELLGLTGKNLTYEVRRYFQKTPDEPGVIVAKIEPGSKASVAGIKPFEILTHVNGVPVHSADEFEARLTEATKTPETSPTTGPTSAPSTDNGRTLRLSVKRMTTGRVVRIKIR</sequence>
<gene>
    <name evidence="2" type="ORF">S01H1_14883</name>
</gene>
<feature type="compositionally biased region" description="Low complexity" evidence="1">
    <location>
        <begin position="279"/>
        <end position="297"/>
    </location>
</feature>
<evidence type="ECO:0008006" key="3">
    <source>
        <dbReference type="Google" id="ProtNLM"/>
    </source>
</evidence>
<feature type="region of interest" description="Disordered" evidence="1">
    <location>
        <begin position="278"/>
        <end position="301"/>
    </location>
</feature>